<feature type="compositionally biased region" description="Polar residues" evidence="1">
    <location>
        <begin position="618"/>
        <end position="643"/>
    </location>
</feature>
<feature type="region of interest" description="Disordered" evidence="1">
    <location>
        <begin position="563"/>
        <end position="659"/>
    </location>
</feature>
<dbReference type="Pfam" id="PF14021">
    <property type="entry name" value="TNT"/>
    <property type="match status" value="1"/>
</dbReference>
<keyword evidence="2" id="KW-1133">Transmembrane helix</keyword>
<evidence type="ECO:0000313" key="5">
    <source>
        <dbReference type="EMBL" id="TFD61609.1"/>
    </source>
</evidence>
<organism evidence="5 6">
    <name type="scientific">Cryobacterium suzukii</name>
    <dbReference type="NCBI Taxonomy" id="1259198"/>
    <lineage>
        <taxon>Bacteria</taxon>
        <taxon>Bacillati</taxon>
        <taxon>Actinomycetota</taxon>
        <taxon>Actinomycetes</taxon>
        <taxon>Micrococcales</taxon>
        <taxon>Microbacteriaceae</taxon>
        <taxon>Cryobacterium</taxon>
    </lineage>
</organism>
<dbReference type="EMBL" id="SOHJ01000004">
    <property type="protein sequence ID" value="TFD61609.1"/>
    <property type="molecule type" value="Genomic_DNA"/>
</dbReference>
<keyword evidence="2" id="KW-0812">Transmembrane</keyword>
<dbReference type="InterPro" id="IPR057746">
    <property type="entry name" value="CpnT-like_N"/>
</dbReference>
<dbReference type="OrthoDB" id="3259283at2"/>
<evidence type="ECO:0000256" key="1">
    <source>
        <dbReference type="SAM" id="MobiDB-lite"/>
    </source>
</evidence>
<feature type="compositionally biased region" description="Low complexity" evidence="1">
    <location>
        <begin position="563"/>
        <end position="574"/>
    </location>
</feature>
<feature type="domain" description="TNT" evidence="3">
    <location>
        <begin position="704"/>
        <end position="810"/>
    </location>
</feature>
<dbReference type="InterPro" id="IPR025331">
    <property type="entry name" value="TNT"/>
</dbReference>
<accession>A0A4R9AGN6</accession>
<feature type="transmembrane region" description="Helical" evidence="2">
    <location>
        <begin position="127"/>
        <end position="148"/>
    </location>
</feature>
<feature type="domain" description="Outer membrane channel protein CpnT-like N-terminal" evidence="4">
    <location>
        <begin position="21"/>
        <end position="148"/>
    </location>
</feature>
<reference evidence="5 6" key="1">
    <citation type="submission" date="2019-03" db="EMBL/GenBank/DDBJ databases">
        <title>Genomics of glacier-inhabiting Cryobacterium strains.</title>
        <authorList>
            <person name="Liu Q."/>
            <person name="Xin Y.-H."/>
        </authorList>
    </citation>
    <scope>NUCLEOTIDE SEQUENCE [LARGE SCALE GENOMIC DNA]</scope>
    <source>
        <strain evidence="5 6">Sr39</strain>
    </source>
</reference>
<feature type="region of interest" description="Disordered" evidence="1">
    <location>
        <begin position="470"/>
        <end position="517"/>
    </location>
</feature>
<dbReference type="Proteomes" id="UP000298170">
    <property type="component" value="Unassembled WGS sequence"/>
</dbReference>
<keyword evidence="2" id="KW-0472">Membrane</keyword>
<feature type="transmembrane region" description="Helical" evidence="2">
    <location>
        <begin position="168"/>
        <end position="190"/>
    </location>
</feature>
<feature type="region of interest" description="Disordered" evidence="1">
    <location>
        <begin position="330"/>
        <end position="389"/>
    </location>
</feature>
<dbReference type="AlphaFoldDB" id="A0A4R9AGN6"/>
<evidence type="ECO:0000259" key="3">
    <source>
        <dbReference type="Pfam" id="PF14021"/>
    </source>
</evidence>
<gene>
    <name evidence="5" type="ORF">E3T39_06095</name>
</gene>
<protein>
    <submittedName>
        <fullName evidence="5">DUF4237 domain-containing protein</fullName>
    </submittedName>
</protein>
<evidence type="ECO:0000259" key="4">
    <source>
        <dbReference type="Pfam" id="PF25547"/>
    </source>
</evidence>
<dbReference type="Pfam" id="PF25547">
    <property type="entry name" value="WXG100_2"/>
    <property type="match status" value="1"/>
</dbReference>
<comment type="caution">
    <text evidence="5">The sequence shown here is derived from an EMBL/GenBank/DDBJ whole genome shotgun (WGS) entry which is preliminary data.</text>
</comment>
<feature type="region of interest" description="Disordered" evidence="1">
    <location>
        <begin position="419"/>
        <end position="457"/>
    </location>
</feature>
<evidence type="ECO:0000256" key="2">
    <source>
        <dbReference type="SAM" id="Phobius"/>
    </source>
</evidence>
<name>A0A4R9AGN6_9MICO</name>
<sequence>MAQKVPPSAFGGDPSATPDMAAWEYIKDFVGNVWPNADVGKLNSASGAWTTIADYLTALATEIDRADQPLASAESVEVAGISAMVSGLASEVRALATEARSLSESCTEYAGDVESAHAEVWKMLGQLALEIAATVGISLALAAFTAGISAGVGAAGTEAGFNGLGSNVFAAGAGAVIGGGVVGGAVGIAARLGRRVDGFGVQVVSNAMGGGIEGGVSSLIAEGSFNPQAIVIGAVAGGAVGGGAAAFTRRGRGGAVAAGTSAGSGTSTSPGAVTAPAVPGTAPVGAAVGGPANVGTVDGPQVAGSAAISSGAGGVAPRVDVDAPRVQGSEAMPPAAAAGDSGRRSVGADADVDADADAPRVTHDDVVSPTGAAGNSDRLPTSADSDVPADAGRERVLASVSVSPSAAADSAVPGVDAAPAVSHASTSDAGSVTGSQPSGSSFDAEAPAGSYGQADAPVSQSLDTGLISAADSASPQGLSPSSADASGVGGSARPAGLASVAGDGAPSAGTPSNSVGDLDERFDALQADLDERFDQLTDDISADFDKLEADTAASLDRIEGDEAALSSDGAADASRPVDAEDLTHSAARSVDSSAAFGPGWERTPAGQEIPRSDGGDGQTYSKHGQSETYPTLSDGSLNAQTGDLMSDPDTPYGRHADGVPMTKAEYDERYVQADRNRDRYPSFDGVVPGTRVTYTDASKFIEEYGSHFDRVGKTNGAYLGLVEDGRPATFEARGLPISSLRKPYSSYSFTPDAQAKLSADGIRVEISRVAPAFGREGGALQVRFLKAPEDKTRSDFVEVKVELMLERGYLK</sequence>
<dbReference type="GO" id="GO:0050135">
    <property type="term" value="F:NADP+ nucleosidase activity"/>
    <property type="evidence" value="ECO:0007669"/>
    <property type="project" value="InterPro"/>
</dbReference>
<evidence type="ECO:0000313" key="6">
    <source>
        <dbReference type="Proteomes" id="UP000298170"/>
    </source>
</evidence>
<feature type="compositionally biased region" description="Polar residues" evidence="1">
    <location>
        <begin position="423"/>
        <end position="441"/>
    </location>
</feature>
<feature type="compositionally biased region" description="Basic and acidic residues" evidence="1">
    <location>
        <begin position="357"/>
        <end position="366"/>
    </location>
</feature>
<proteinExistence type="predicted"/>
<keyword evidence="6" id="KW-1185">Reference proteome</keyword>